<proteinExistence type="predicted"/>
<gene>
    <name evidence="1" type="ORF">J2S36_000538</name>
</gene>
<protein>
    <submittedName>
        <fullName evidence="1">Uncharacterized protein</fullName>
    </submittedName>
</protein>
<dbReference type="Proteomes" id="UP001266099">
    <property type="component" value="Unassembled WGS sequence"/>
</dbReference>
<sequence length="146" mass="16360">MGVFSGPSKDDIEALLAARGIESKNTYVVVQPHDSILRQITRLLISNLAATIDASRIRIIAFTPKELVVINPSRQTIGELKDLADKHIQSYPLEKLAELSLDDGKITWQYLGKRETWKVPLANSGVFHFNRNNFQEIKKMLGGSTK</sequence>
<keyword evidence="2" id="KW-1185">Reference proteome</keyword>
<name>A0ABU1T0W8_9ACTO</name>
<evidence type="ECO:0000313" key="1">
    <source>
        <dbReference type="EMBL" id="MDR6938995.1"/>
    </source>
</evidence>
<accession>A0ABU1T0W8</accession>
<dbReference type="EMBL" id="JAVDUJ010000001">
    <property type="protein sequence ID" value="MDR6938995.1"/>
    <property type="molecule type" value="Genomic_DNA"/>
</dbReference>
<dbReference type="RefSeq" id="WP_309955263.1">
    <property type="nucleotide sequence ID" value="NZ_JAVDUJ010000001.1"/>
</dbReference>
<evidence type="ECO:0000313" key="2">
    <source>
        <dbReference type="Proteomes" id="UP001266099"/>
    </source>
</evidence>
<reference evidence="1 2" key="1">
    <citation type="submission" date="2023-07" db="EMBL/GenBank/DDBJ databases">
        <title>Sequencing the genomes of 1000 actinobacteria strains.</title>
        <authorList>
            <person name="Klenk H.-P."/>
        </authorList>
    </citation>
    <scope>NUCLEOTIDE SEQUENCE [LARGE SCALE GENOMIC DNA]</scope>
    <source>
        <strain evidence="1 2">DSM 15539</strain>
    </source>
</reference>
<organism evidence="1 2">
    <name type="scientific">Arcanobacterium hippocoleae</name>
    <dbReference type="NCBI Taxonomy" id="149017"/>
    <lineage>
        <taxon>Bacteria</taxon>
        <taxon>Bacillati</taxon>
        <taxon>Actinomycetota</taxon>
        <taxon>Actinomycetes</taxon>
        <taxon>Actinomycetales</taxon>
        <taxon>Actinomycetaceae</taxon>
        <taxon>Arcanobacterium</taxon>
    </lineage>
</organism>
<comment type="caution">
    <text evidence="1">The sequence shown here is derived from an EMBL/GenBank/DDBJ whole genome shotgun (WGS) entry which is preliminary data.</text>
</comment>